<keyword evidence="1 7" id="KW-0474">Menaquinone biosynthesis</keyword>
<keyword evidence="5 7" id="KW-0786">Thiamine pyrophosphate</keyword>
<sequence length="592" mass="66910">MKISVNRNTLWSDLFVKRLEKLGVRHATISPGSRSTPLTLAFTNSKNKTFQIVDERSAAFFALGMSKKTGYPTAIVVTSGTAVAEIYPAIIEAYYQRVPLIVCTADRPPELRNTGANQTINQDNIFRNHIRLFRDLGLPDVKYSRLLSIIKAADELFEISYNKDRGPVHINFPFAKPFEPDSYTDEIDGSLLDKLYGTKLPVAKPLKYNRTTFDYVVKSLKNLKRGLIILGYNNYDAKFIKAVTRLSKKLGYPIFADAASGYRFGVHKKEIIIENLTSLLHSKKFIEFFQPEIILQFGGTPTSNIILHFYRDSSAKKILINLYGDRFDPSLTAETILKMKPYDFCVKALDILRVKPDDRWLNKIVEFNNAAGEIKESFFKKSKLTFEGLIPDTVFGNLKGEFDVMISNSLPIRDSDFFASKHDNKITLHCNRGASGIDGITSTALGISAVSKSPTLLITGDLAFFHDLNGLHNSMKFGIPLTVILINNNGGGIFESLPISRYKKICMENFITPLNLNFRKFVEAYGGKFLTANSKSKFIQHLKASGSRRRLTVIEIKTNAGESKRMRTILWQRIAKKIDFLIDEAENRQRPY</sequence>
<dbReference type="HAMAP" id="MF_01659">
    <property type="entry name" value="MenD"/>
    <property type="match status" value="1"/>
</dbReference>
<evidence type="ECO:0000256" key="7">
    <source>
        <dbReference type="HAMAP-Rule" id="MF_01659"/>
    </source>
</evidence>
<dbReference type="GO" id="GO:0030976">
    <property type="term" value="F:thiamine pyrophosphate binding"/>
    <property type="evidence" value="ECO:0007669"/>
    <property type="project" value="UniProtKB-UniRule"/>
</dbReference>
<dbReference type="SUPFAM" id="SSF52467">
    <property type="entry name" value="DHS-like NAD/FAD-binding domain"/>
    <property type="match status" value="1"/>
</dbReference>
<dbReference type="STRING" id="1191523.MROS_1450"/>
<evidence type="ECO:0000256" key="3">
    <source>
        <dbReference type="ARBA" id="ARBA00022723"/>
    </source>
</evidence>
<dbReference type="UniPathway" id="UPA01057">
    <property type="reaction ID" value="UER00164"/>
</dbReference>
<comment type="subunit">
    <text evidence="7">Homodimer.</text>
</comment>
<comment type="similarity">
    <text evidence="7">Belongs to the TPP enzyme family. MenD subfamily.</text>
</comment>
<keyword evidence="3 7" id="KW-0479">Metal-binding</keyword>
<dbReference type="Gene3D" id="3.40.50.1220">
    <property type="entry name" value="TPP-binding domain"/>
    <property type="match status" value="1"/>
</dbReference>
<reference evidence="11 12" key="1">
    <citation type="journal article" date="2013" name="PLoS ONE">
        <title>Genomic analysis of Melioribacter roseus, facultatively anaerobic organotrophic bacterium representing a novel deep lineage within Bacteriodetes/Chlorobi group.</title>
        <authorList>
            <person name="Kadnikov V.V."/>
            <person name="Mardanov A.V."/>
            <person name="Podosokorskaya O.A."/>
            <person name="Gavrilov S.N."/>
            <person name="Kublanov I.V."/>
            <person name="Beletsky A.V."/>
            <person name="Bonch-Osmolovskaya E.A."/>
            <person name="Ravin N.V."/>
        </authorList>
    </citation>
    <scope>NUCLEOTIDE SEQUENCE [LARGE SCALE GENOMIC DNA]</scope>
    <source>
        <strain evidence="12">JCM 17771 / P3M-2</strain>
    </source>
</reference>
<comment type="cofactor">
    <cofactor evidence="7">
        <name>Mg(2+)</name>
        <dbReference type="ChEBI" id="CHEBI:18420"/>
    </cofactor>
    <cofactor evidence="7">
        <name>Mn(2+)</name>
        <dbReference type="ChEBI" id="CHEBI:29035"/>
    </cofactor>
</comment>
<feature type="domain" description="Menaquinone biosynthesis protein MenD middle" evidence="10">
    <location>
        <begin position="224"/>
        <end position="373"/>
    </location>
</feature>
<accession>I6YVS6</accession>
<feature type="domain" description="Thiamine pyrophosphate enzyme TPP-binding" evidence="8">
    <location>
        <begin position="442"/>
        <end position="556"/>
    </location>
</feature>
<keyword evidence="2 7" id="KW-0808">Transferase</keyword>
<evidence type="ECO:0000256" key="4">
    <source>
        <dbReference type="ARBA" id="ARBA00022842"/>
    </source>
</evidence>
<comment type="pathway">
    <text evidence="7">Quinol/quinone metabolism; 1,4-dihydroxy-2-naphthoate biosynthesis; 1,4-dihydroxy-2-naphthoate from chorismate: step 2/7.</text>
</comment>
<dbReference type="InterPro" id="IPR029035">
    <property type="entry name" value="DHS-like_NAD/FAD-binding_dom"/>
</dbReference>
<gene>
    <name evidence="7" type="primary">menD</name>
    <name evidence="11" type="ordered locus">MROS_1450</name>
</gene>
<dbReference type="UniPathway" id="UPA00079"/>
<dbReference type="InterPro" id="IPR012001">
    <property type="entry name" value="Thiamin_PyroP_enz_TPP-bd_dom"/>
</dbReference>
<dbReference type="Proteomes" id="UP000009011">
    <property type="component" value="Chromosome"/>
</dbReference>
<dbReference type="InterPro" id="IPR032264">
    <property type="entry name" value="MenD_middle"/>
</dbReference>
<proteinExistence type="inferred from homology"/>
<dbReference type="PATRIC" id="fig|1191523.3.peg.1540"/>
<comment type="cofactor">
    <cofactor evidence="7">
        <name>thiamine diphosphate</name>
        <dbReference type="ChEBI" id="CHEBI:58937"/>
    </cofactor>
    <text evidence="7">Binds 1 thiamine pyrophosphate per subunit.</text>
</comment>
<dbReference type="InterPro" id="IPR004433">
    <property type="entry name" value="MenaQ_synth_MenD"/>
</dbReference>
<keyword evidence="12" id="KW-1185">Reference proteome</keyword>
<evidence type="ECO:0000256" key="2">
    <source>
        <dbReference type="ARBA" id="ARBA00022679"/>
    </source>
</evidence>
<dbReference type="GO" id="GO:0070204">
    <property type="term" value="F:2-succinyl-5-enolpyruvyl-6-hydroxy-3-cyclohexene-1-carboxylic-acid synthase activity"/>
    <property type="evidence" value="ECO:0007669"/>
    <property type="project" value="UniProtKB-UniRule"/>
</dbReference>
<dbReference type="KEGG" id="mro:MROS_1450"/>
<dbReference type="InterPro" id="IPR011766">
    <property type="entry name" value="TPP_enzyme_TPP-bd"/>
</dbReference>
<protein>
    <recommendedName>
        <fullName evidence="7">2-succinyl-5-enolpyruvyl-6-hydroxy-3-cyclohexene-1-carboxylate synthase</fullName>
        <shortName evidence="7">SEPHCHC synthase</shortName>
        <ecNumber evidence="7">2.2.1.9</ecNumber>
    </recommendedName>
    <alternativeName>
        <fullName evidence="7">Menaquinone biosynthesis protein MenD</fullName>
    </alternativeName>
</protein>
<dbReference type="GO" id="GO:0000287">
    <property type="term" value="F:magnesium ion binding"/>
    <property type="evidence" value="ECO:0007669"/>
    <property type="project" value="UniProtKB-UniRule"/>
</dbReference>
<dbReference type="Gene3D" id="3.40.50.970">
    <property type="match status" value="2"/>
</dbReference>
<dbReference type="PANTHER" id="PTHR42916">
    <property type="entry name" value="2-SUCCINYL-5-ENOLPYRUVYL-6-HYDROXY-3-CYCLOHEXENE-1-CARBOXYLATE SYNTHASE"/>
    <property type="match status" value="1"/>
</dbReference>
<comment type="pathway">
    <text evidence="7">Quinol/quinone metabolism; menaquinone biosynthesis.</text>
</comment>
<evidence type="ECO:0000256" key="6">
    <source>
        <dbReference type="ARBA" id="ARBA00023211"/>
    </source>
</evidence>
<feature type="domain" description="Thiamine pyrophosphate enzyme N-terminal TPP-binding" evidence="9">
    <location>
        <begin position="12"/>
        <end position="122"/>
    </location>
</feature>
<comment type="catalytic activity">
    <reaction evidence="7">
        <text>isochorismate + 2-oxoglutarate + H(+) = 5-enolpyruvoyl-6-hydroxy-2-succinyl-cyclohex-3-ene-1-carboxylate + CO2</text>
        <dbReference type="Rhea" id="RHEA:25593"/>
        <dbReference type="ChEBI" id="CHEBI:15378"/>
        <dbReference type="ChEBI" id="CHEBI:16526"/>
        <dbReference type="ChEBI" id="CHEBI:16810"/>
        <dbReference type="ChEBI" id="CHEBI:29780"/>
        <dbReference type="ChEBI" id="CHEBI:58818"/>
        <dbReference type="EC" id="2.2.1.9"/>
    </reaction>
</comment>
<dbReference type="GO" id="GO:0009234">
    <property type="term" value="P:menaquinone biosynthetic process"/>
    <property type="evidence" value="ECO:0007669"/>
    <property type="project" value="UniProtKB-UniRule"/>
</dbReference>
<dbReference type="eggNOG" id="COG1165">
    <property type="taxonomic scope" value="Bacteria"/>
</dbReference>
<dbReference type="EMBL" id="CP003557">
    <property type="protein sequence ID" value="AFN74687.1"/>
    <property type="molecule type" value="Genomic_DNA"/>
</dbReference>
<dbReference type="CDD" id="cd02009">
    <property type="entry name" value="TPP_SHCHC_synthase"/>
    <property type="match status" value="1"/>
</dbReference>
<dbReference type="GO" id="GO:0030145">
    <property type="term" value="F:manganese ion binding"/>
    <property type="evidence" value="ECO:0007669"/>
    <property type="project" value="UniProtKB-UniRule"/>
</dbReference>
<evidence type="ECO:0000259" key="8">
    <source>
        <dbReference type="Pfam" id="PF02775"/>
    </source>
</evidence>
<evidence type="ECO:0000256" key="1">
    <source>
        <dbReference type="ARBA" id="ARBA00022428"/>
    </source>
</evidence>
<evidence type="ECO:0000256" key="5">
    <source>
        <dbReference type="ARBA" id="ARBA00023052"/>
    </source>
</evidence>
<dbReference type="Pfam" id="PF02775">
    <property type="entry name" value="TPP_enzyme_C"/>
    <property type="match status" value="1"/>
</dbReference>
<dbReference type="NCBIfam" id="TIGR00173">
    <property type="entry name" value="menD"/>
    <property type="match status" value="1"/>
</dbReference>
<keyword evidence="6 7" id="KW-0464">Manganese</keyword>
<dbReference type="HOGENOM" id="CLU_006051_3_0_10"/>
<comment type="function">
    <text evidence="7">Catalyzes the thiamine diphosphate-dependent decarboxylation of 2-oxoglutarate and the subsequent addition of the resulting succinic semialdehyde-thiamine pyrophosphate anion to isochorismate to yield 2-succinyl-5-enolpyruvyl-6-hydroxy-3-cyclohexene-1-carboxylate (SEPHCHC).</text>
</comment>
<keyword evidence="4 7" id="KW-0460">Magnesium</keyword>
<name>I6YVS6_MELRP</name>
<dbReference type="CDD" id="cd07037">
    <property type="entry name" value="TPP_PYR_MenD"/>
    <property type="match status" value="1"/>
</dbReference>
<dbReference type="PIRSF" id="PIRSF004983">
    <property type="entry name" value="MenD"/>
    <property type="match status" value="1"/>
</dbReference>
<dbReference type="SUPFAM" id="SSF52518">
    <property type="entry name" value="Thiamin diphosphate-binding fold (THDP-binding)"/>
    <property type="match status" value="2"/>
</dbReference>
<dbReference type="Pfam" id="PF16582">
    <property type="entry name" value="TPP_enzyme_M_2"/>
    <property type="match status" value="1"/>
</dbReference>
<dbReference type="PANTHER" id="PTHR42916:SF1">
    <property type="entry name" value="PROTEIN PHYLLO, CHLOROPLASTIC"/>
    <property type="match status" value="1"/>
</dbReference>
<evidence type="ECO:0000259" key="9">
    <source>
        <dbReference type="Pfam" id="PF02776"/>
    </source>
</evidence>
<dbReference type="Pfam" id="PF02776">
    <property type="entry name" value="TPP_enzyme_N"/>
    <property type="match status" value="1"/>
</dbReference>
<dbReference type="InterPro" id="IPR029061">
    <property type="entry name" value="THDP-binding"/>
</dbReference>
<organism evidence="11 12">
    <name type="scientific">Melioribacter roseus (strain DSM 23840 / JCM 17771 / VKM B-2668 / P3M-2)</name>
    <dbReference type="NCBI Taxonomy" id="1191523"/>
    <lineage>
        <taxon>Bacteria</taxon>
        <taxon>Pseudomonadati</taxon>
        <taxon>Ignavibacteriota</taxon>
        <taxon>Ignavibacteria</taxon>
        <taxon>Ignavibacteriales</taxon>
        <taxon>Melioribacteraceae</taxon>
        <taxon>Melioribacter</taxon>
    </lineage>
</organism>
<dbReference type="EC" id="2.2.1.9" evidence="7"/>
<evidence type="ECO:0000313" key="12">
    <source>
        <dbReference type="Proteomes" id="UP000009011"/>
    </source>
</evidence>
<evidence type="ECO:0000259" key="10">
    <source>
        <dbReference type="Pfam" id="PF16582"/>
    </source>
</evidence>
<evidence type="ECO:0000313" key="11">
    <source>
        <dbReference type="EMBL" id="AFN74687.1"/>
    </source>
</evidence>
<dbReference type="AlphaFoldDB" id="I6YVS6"/>